<evidence type="ECO:0000313" key="3">
    <source>
        <dbReference type="Proteomes" id="UP000440498"/>
    </source>
</evidence>
<evidence type="ECO:0000313" key="2">
    <source>
        <dbReference type="EMBL" id="MQA42726.1"/>
    </source>
</evidence>
<dbReference type="Gene3D" id="3.10.450.50">
    <property type="match status" value="1"/>
</dbReference>
<dbReference type="InterPro" id="IPR032710">
    <property type="entry name" value="NTF2-like_dom_sf"/>
</dbReference>
<sequence>MPALPTNQESAMHIDHQHIWETYTSAWKADNIDDKRALLGASLADACTYQDPLASTSGWSELMAYMANFHQQVPGGHFATRRFRYHNGQSVAQWDMLDAQGQIIGDGVSVGRYNEAGRLVTVTGFFDT</sequence>
<gene>
    <name evidence="2" type="ORF">GEV02_31795</name>
</gene>
<comment type="caution">
    <text evidence="2">The sequence shown here is derived from an EMBL/GenBank/DDBJ whole genome shotgun (WGS) entry which is preliminary data.</text>
</comment>
<reference evidence="2 3" key="1">
    <citation type="submission" date="2019-10" db="EMBL/GenBank/DDBJ databases">
        <title>Two novel species isolated from a subtropical stream in China.</title>
        <authorList>
            <person name="Lu H."/>
        </authorList>
    </citation>
    <scope>NUCLEOTIDE SEQUENCE [LARGE SCALE GENOMIC DNA]</scope>
    <source>
        <strain evidence="2 3">FT29W</strain>
    </source>
</reference>
<keyword evidence="3" id="KW-1185">Reference proteome</keyword>
<accession>A0A6A7NC80</accession>
<proteinExistence type="predicted"/>
<dbReference type="AlphaFoldDB" id="A0A6A7NC80"/>
<dbReference type="RefSeq" id="WP_152841797.1">
    <property type="nucleotide sequence ID" value="NZ_WHUG01000026.1"/>
</dbReference>
<dbReference type="Proteomes" id="UP000440498">
    <property type="component" value="Unassembled WGS sequence"/>
</dbReference>
<dbReference type="EMBL" id="WHUG01000026">
    <property type="protein sequence ID" value="MQA42726.1"/>
    <property type="molecule type" value="Genomic_DNA"/>
</dbReference>
<protein>
    <submittedName>
        <fullName evidence="2">Nuclear transport factor 2 family protein</fullName>
    </submittedName>
</protein>
<evidence type="ECO:0000259" key="1">
    <source>
        <dbReference type="Pfam" id="PF12680"/>
    </source>
</evidence>
<organism evidence="2 3">
    <name type="scientific">Rugamonas aquatica</name>
    <dbReference type="NCBI Taxonomy" id="2743357"/>
    <lineage>
        <taxon>Bacteria</taxon>
        <taxon>Pseudomonadati</taxon>
        <taxon>Pseudomonadota</taxon>
        <taxon>Betaproteobacteria</taxon>
        <taxon>Burkholderiales</taxon>
        <taxon>Oxalobacteraceae</taxon>
        <taxon>Telluria group</taxon>
        <taxon>Rugamonas</taxon>
    </lineage>
</organism>
<dbReference type="SUPFAM" id="SSF54427">
    <property type="entry name" value="NTF2-like"/>
    <property type="match status" value="1"/>
</dbReference>
<name>A0A6A7NC80_9BURK</name>
<dbReference type="InterPro" id="IPR037401">
    <property type="entry name" value="SnoaL-like"/>
</dbReference>
<feature type="domain" description="SnoaL-like" evidence="1">
    <location>
        <begin position="22"/>
        <end position="120"/>
    </location>
</feature>
<dbReference type="Pfam" id="PF12680">
    <property type="entry name" value="SnoaL_2"/>
    <property type="match status" value="1"/>
</dbReference>